<dbReference type="CDD" id="cd04301">
    <property type="entry name" value="NAT_SF"/>
    <property type="match status" value="1"/>
</dbReference>
<evidence type="ECO:0000256" key="1">
    <source>
        <dbReference type="ARBA" id="ARBA00004123"/>
    </source>
</evidence>
<dbReference type="PROSITE" id="PS51726">
    <property type="entry name" value="MYST_HAT"/>
    <property type="match status" value="1"/>
</dbReference>
<gene>
    <name evidence="20" type="primary">KAT8</name>
    <name evidence="20" type="ORF">HDU87_006529</name>
</gene>
<evidence type="ECO:0000313" key="21">
    <source>
        <dbReference type="Proteomes" id="UP001212152"/>
    </source>
</evidence>
<dbReference type="InterPro" id="IPR002717">
    <property type="entry name" value="HAT_MYST-type"/>
</dbReference>
<dbReference type="EMBL" id="JADGJQ010000057">
    <property type="protein sequence ID" value="KAJ3174995.1"/>
    <property type="molecule type" value="Genomic_DNA"/>
</dbReference>
<dbReference type="GO" id="GO:0008270">
    <property type="term" value="F:zinc ion binding"/>
    <property type="evidence" value="ECO:0007669"/>
    <property type="project" value="UniProtKB-KW"/>
</dbReference>
<dbReference type="Pfam" id="PF11717">
    <property type="entry name" value="Tudor-knot"/>
    <property type="match status" value="1"/>
</dbReference>
<evidence type="ECO:0000256" key="13">
    <source>
        <dbReference type="ARBA" id="ARBA00047557"/>
    </source>
</evidence>
<evidence type="ECO:0000256" key="11">
    <source>
        <dbReference type="ARBA" id="ARBA00023242"/>
    </source>
</evidence>
<evidence type="ECO:0000313" key="20">
    <source>
        <dbReference type="EMBL" id="KAJ3174995.1"/>
    </source>
</evidence>
<dbReference type="InterPro" id="IPR016181">
    <property type="entry name" value="Acyl_CoA_acyltransferase"/>
</dbReference>
<feature type="region of interest" description="Disordered" evidence="18">
    <location>
        <begin position="114"/>
        <end position="146"/>
    </location>
</feature>
<dbReference type="PANTHER" id="PTHR10615">
    <property type="entry name" value="HISTONE ACETYLTRANSFERASE"/>
    <property type="match status" value="1"/>
</dbReference>
<dbReference type="Pfam" id="PF01853">
    <property type="entry name" value="MOZ_SAS"/>
    <property type="match status" value="1"/>
</dbReference>
<evidence type="ECO:0000256" key="16">
    <source>
        <dbReference type="ARBA" id="ARBA00048940"/>
    </source>
</evidence>
<keyword evidence="11" id="KW-0539">Nucleus</keyword>
<dbReference type="GO" id="GO:0035267">
    <property type="term" value="C:NuA4 histone acetyltransferase complex"/>
    <property type="evidence" value="ECO:0007669"/>
    <property type="project" value="TreeGrafter"/>
</dbReference>
<comment type="caution">
    <text evidence="20">The sequence shown here is derived from an EMBL/GenBank/DDBJ whole genome shotgun (WGS) entry which is preliminary data.</text>
</comment>
<evidence type="ECO:0000256" key="8">
    <source>
        <dbReference type="ARBA" id="ARBA00022990"/>
    </source>
</evidence>
<keyword evidence="9" id="KW-0805">Transcription regulation</keyword>
<evidence type="ECO:0000256" key="2">
    <source>
        <dbReference type="ARBA" id="ARBA00010107"/>
    </source>
</evidence>
<keyword evidence="5" id="KW-0479">Metal-binding</keyword>
<name>A0AAD5TF85_9FUNG</name>
<dbReference type="Gene3D" id="3.30.60.60">
    <property type="entry name" value="N-acetyl transferase-like"/>
    <property type="match status" value="1"/>
</dbReference>
<dbReference type="InterPro" id="IPR050603">
    <property type="entry name" value="MYST_HAT"/>
</dbReference>
<sequence length="447" mass="50368">MGGPAEINNAHAATAVVALPQPPGIAIGGRHAVQFRGLIHRVQILDQRPAKTGGETEYYVHYSKQDRRLDEWVPASRILPVPVGAGEDDAKGDDEEQEEEVVIEEVDPALFQPAAADLPPTRGKKRTSTEHAVPMDLSAADPEQQDREQLTKIRNIDLLLFGQHLIKPWYYSPYPTDDTPTAAAAALAAAAAANAPPPHRVLFVCPYCLKYIWAAPAIIWHRSHCKKRKPPGRTVYEKGKRRIYEIDGKEHKLYCQNLCLLTKLFLDHKTVYFDMEPFMFYLLTEQAPDKKDGEHLVGYFSKEKHSFGGYNLACILTLPPYQRKGYGRMLIEFSYELSKRARKVGAPEKPLSDLGLVGYRSYWQSVLVDVFRNNTGRNGTRVSLRDLSLATCIHEDDIVDTLREMGLLQRWEGTSTICITEDLIEAYLARHKVLLERSLDTSCIMLG</sequence>
<dbReference type="Gene3D" id="2.30.30.140">
    <property type="match status" value="1"/>
</dbReference>
<comment type="subcellular location">
    <subcellularLocation>
        <location evidence="1">Nucleus</location>
    </subcellularLocation>
</comment>
<dbReference type="FunFam" id="3.40.630.30:FF:000002">
    <property type="entry name" value="Histone acetyltransferase"/>
    <property type="match status" value="1"/>
</dbReference>
<accession>A0AAD5TF85</accession>
<evidence type="ECO:0000256" key="4">
    <source>
        <dbReference type="ARBA" id="ARBA00022679"/>
    </source>
</evidence>
<evidence type="ECO:0000256" key="5">
    <source>
        <dbReference type="ARBA" id="ARBA00022723"/>
    </source>
</evidence>
<comment type="catalytic activity">
    <reaction evidence="15">
        <text>L-lysyl-[protein] + acetyl-CoA = N(6)-acetyl-L-lysyl-[protein] + CoA + H(+)</text>
        <dbReference type="Rhea" id="RHEA:45948"/>
        <dbReference type="Rhea" id="RHEA-COMP:9752"/>
        <dbReference type="Rhea" id="RHEA-COMP:10731"/>
        <dbReference type="ChEBI" id="CHEBI:15378"/>
        <dbReference type="ChEBI" id="CHEBI:29969"/>
        <dbReference type="ChEBI" id="CHEBI:57287"/>
        <dbReference type="ChEBI" id="CHEBI:57288"/>
        <dbReference type="ChEBI" id="CHEBI:61930"/>
    </reaction>
    <physiologicalReaction direction="left-to-right" evidence="15">
        <dbReference type="Rhea" id="RHEA:45949"/>
    </physiologicalReaction>
</comment>
<dbReference type="PANTHER" id="PTHR10615:SF219">
    <property type="entry name" value="HISTONE ACETYLTRANSFERASE KAT5"/>
    <property type="match status" value="1"/>
</dbReference>
<protein>
    <recommendedName>
        <fullName evidence="3">histone acetyltransferase</fullName>
        <ecNumber evidence="3">2.3.1.48</ecNumber>
    </recommendedName>
</protein>
<keyword evidence="7" id="KW-0862">Zinc</keyword>
<keyword evidence="4" id="KW-0808">Transferase</keyword>
<keyword evidence="6" id="KW-0863">Zinc-finger</keyword>
<dbReference type="InterPro" id="IPR040706">
    <property type="entry name" value="Zf-MYST"/>
</dbReference>
<dbReference type="InterPro" id="IPR016197">
    <property type="entry name" value="Chromo-like_dom_sf"/>
</dbReference>
<dbReference type="InterPro" id="IPR036388">
    <property type="entry name" value="WH-like_DNA-bd_sf"/>
</dbReference>
<evidence type="ECO:0000259" key="19">
    <source>
        <dbReference type="PROSITE" id="PS51726"/>
    </source>
</evidence>
<evidence type="ECO:0000256" key="6">
    <source>
        <dbReference type="ARBA" id="ARBA00022771"/>
    </source>
</evidence>
<evidence type="ECO:0000256" key="18">
    <source>
        <dbReference type="SAM" id="MobiDB-lite"/>
    </source>
</evidence>
<dbReference type="EC" id="2.3.1.48" evidence="3"/>
<comment type="catalytic activity">
    <reaction evidence="14">
        <text>(2E)-butenoyl-CoA + L-lysyl-[protein] = N(6)-(2E)-butenoyl-L-lysyl-[protein] + CoA + H(+)</text>
        <dbReference type="Rhea" id="RHEA:53908"/>
        <dbReference type="Rhea" id="RHEA-COMP:9752"/>
        <dbReference type="Rhea" id="RHEA-COMP:13707"/>
        <dbReference type="ChEBI" id="CHEBI:15378"/>
        <dbReference type="ChEBI" id="CHEBI:29969"/>
        <dbReference type="ChEBI" id="CHEBI:57287"/>
        <dbReference type="ChEBI" id="CHEBI:57332"/>
        <dbReference type="ChEBI" id="CHEBI:137954"/>
    </reaction>
    <physiologicalReaction direction="left-to-right" evidence="14">
        <dbReference type="Rhea" id="RHEA:53909"/>
    </physiologicalReaction>
</comment>
<evidence type="ECO:0000256" key="3">
    <source>
        <dbReference type="ARBA" id="ARBA00013184"/>
    </source>
</evidence>
<comment type="similarity">
    <text evidence="2">Belongs to the MYST (SAS/MOZ) family.</text>
</comment>
<proteinExistence type="inferred from homology"/>
<dbReference type="GO" id="GO:0005634">
    <property type="term" value="C:nucleus"/>
    <property type="evidence" value="ECO:0007669"/>
    <property type="project" value="UniProtKB-SubCell"/>
</dbReference>
<dbReference type="Proteomes" id="UP001212152">
    <property type="component" value="Unassembled WGS sequence"/>
</dbReference>
<dbReference type="GO" id="GO:0046972">
    <property type="term" value="F:histone H4K16 acetyltransferase activity"/>
    <property type="evidence" value="ECO:0007669"/>
    <property type="project" value="TreeGrafter"/>
</dbReference>
<dbReference type="InterPro" id="IPR025995">
    <property type="entry name" value="Tudor-knot"/>
</dbReference>
<keyword evidence="10" id="KW-0804">Transcription</keyword>
<keyword evidence="12" id="KW-0012">Acyltransferase</keyword>
<organism evidence="20 21">
    <name type="scientific">Geranomyces variabilis</name>
    <dbReference type="NCBI Taxonomy" id="109894"/>
    <lineage>
        <taxon>Eukaryota</taxon>
        <taxon>Fungi</taxon>
        <taxon>Fungi incertae sedis</taxon>
        <taxon>Chytridiomycota</taxon>
        <taxon>Chytridiomycota incertae sedis</taxon>
        <taxon>Chytridiomycetes</taxon>
        <taxon>Spizellomycetales</taxon>
        <taxon>Powellomycetaceae</taxon>
        <taxon>Geranomyces</taxon>
    </lineage>
</organism>
<dbReference type="FunFam" id="1.10.10.10:FF:000022">
    <property type="entry name" value="Histone acetyltransferase"/>
    <property type="match status" value="1"/>
</dbReference>
<dbReference type="SUPFAM" id="SSF54160">
    <property type="entry name" value="Chromo domain-like"/>
    <property type="match status" value="1"/>
</dbReference>
<dbReference type="Pfam" id="PF17772">
    <property type="entry name" value="zf-MYST"/>
    <property type="match status" value="1"/>
</dbReference>
<evidence type="ECO:0000256" key="12">
    <source>
        <dbReference type="ARBA" id="ARBA00023315"/>
    </source>
</evidence>
<evidence type="ECO:0000256" key="17">
    <source>
        <dbReference type="PIRSR" id="PIRSR602717-51"/>
    </source>
</evidence>
<comment type="catalytic activity">
    <reaction evidence="13">
        <text>2-hydroxyisobutanoyl-CoA + L-lysyl-[protein] = N(6)-(2-hydroxyisobutanoyl)-L-lysyl-[protein] + CoA + H(+)</text>
        <dbReference type="Rhea" id="RHEA:24180"/>
        <dbReference type="Rhea" id="RHEA-COMP:9752"/>
        <dbReference type="Rhea" id="RHEA-COMP:15921"/>
        <dbReference type="ChEBI" id="CHEBI:15378"/>
        <dbReference type="ChEBI" id="CHEBI:29969"/>
        <dbReference type="ChEBI" id="CHEBI:57287"/>
        <dbReference type="ChEBI" id="CHEBI:131780"/>
        <dbReference type="ChEBI" id="CHEBI:144968"/>
    </reaction>
    <physiologicalReaction direction="left-to-right" evidence="13">
        <dbReference type="Rhea" id="RHEA:24181"/>
    </physiologicalReaction>
</comment>
<evidence type="ECO:0000256" key="9">
    <source>
        <dbReference type="ARBA" id="ARBA00023015"/>
    </source>
</evidence>
<comment type="catalytic activity">
    <reaction evidence="16">
        <text>L-lysyl-[histone] + acetyl-CoA = N(6)-acetyl-L-lysyl-[histone] + CoA + H(+)</text>
        <dbReference type="Rhea" id="RHEA:21992"/>
        <dbReference type="Rhea" id="RHEA-COMP:9845"/>
        <dbReference type="Rhea" id="RHEA-COMP:11338"/>
        <dbReference type="ChEBI" id="CHEBI:15378"/>
        <dbReference type="ChEBI" id="CHEBI:29969"/>
        <dbReference type="ChEBI" id="CHEBI:57287"/>
        <dbReference type="ChEBI" id="CHEBI:57288"/>
        <dbReference type="ChEBI" id="CHEBI:61930"/>
        <dbReference type="EC" id="2.3.1.48"/>
    </reaction>
    <physiologicalReaction direction="left-to-right" evidence="16">
        <dbReference type="Rhea" id="RHEA:21993"/>
    </physiologicalReaction>
</comment>
<feature type="active site" description="Proton donor/acceptor" evidence="17">
    <location>
        <position position="348"/>
    </location>
</feature>
<evidence type="ECO:0000256" key="14">
    <source>
        <dbReference type="ARBA" id="ARBA00047752"/>
    </source>
</evidence>
<dbReference type="SUPFAM" id="SSF55729">
    <property type="entry name" value="Acyl-CoA N-acyltransferases (Nat)"/>
    <property type="match status" value="1"/>
</dbReference>
<evidence type="ECO:0000256" key="10">
    <source>
        <dbReference type="ARBA" id="ARBA00023163"/>
    </source>
</evidence>
<dbReference type="AlphaFoldDB" id="A0AAD5TF85"/>
<dbReference type="Gene3D" id="1.10.10.10">
    <property type="entry name" value="Winged helix-like DNA-binding domain superfamily/Winged helix DNA-binding domain"/>
    <property type="match status" value="1"/>
</dbReference>
<keyword evidence="21" id="KW-1185">Reference proteome</keyword>
<evidence type="ECO:0000256" key="15">
    <source>
        <dbReference type="ARBA" id="ARBA00047787"/>
    </source>
</evidence>
<evidence type="ECO:0000256" key="7">
    <source>
        <dbReference type="ARBA" id="ARBA00022833"/>
    </source>
</evidence>
<reference evidence="20" key="1">
    <citation type="submission" date="2020-05" db="EMBL/GenBank/DDBJ databases">
        <title>Phylogenomic resolution of chytrid fungi.</title>
        <authorList>
            <person name="Stajich J.E."/>
            <person name="Amses K."/>
            <person name="Simmons R."/>
            <person name="Seto K."/>
            <person name="Myers J."/>
            <person name="Bonds A."/>
            <person name="Quandt C.A."/>
            <person name="Barry K."/>
            <person name="Liu P."/>
            <person name="Grigoriev I."/>
            <person name="Longcore J.E."/>
            <person name="James T.Y."/>
        </authorList>
    </citation>
    <scope>NUCLEOTIDE SEQUENCE</scope>
    <source>
        <strain evidence="20">JEL0379</strain>
    </source>
</reference>
<feature type="domain" description="MYST-type HAT" evidence="19">
    <location>
        <begin position="151"/>
        <end position="447"/>
    </location>
</feature>
<dbReference type="GO" id="GO:0006355">
    <property type="term" value="P:regulation of DNA-templated transcription"/>
    <property type="evidence" value="ECO:0007669"/>
    <property type="project" value="InterPro"/>
</dbReference>
<keyword evidence="8" id="KW-0007">Acetylation</keyword>
<dbReference type="Gene3D" id="3.40.630.30">
    <property type="match status" value="1"/>
</dbReference>